<protein>
    <recommendedName>
        <fullName evidence="4">Integrase catalytic domain-containing protein</fullName>
    </recommendedName>
</protein>
<dbReference type="OrthoDB" id="3270142at2759"/>
<evidence type="ECO:0000256" key="1">
    <source>
        <dbReference type="SAM" id="MobiDB-lite"/>
    </source>
</evidence>
<dbReference type="Gene3D" id="3.30.420.10">
    <property type="entry name" value="Ribonuclease H-like superfamily/Ribonuclease H"/>
    <property type="match status" value="1"/>
</dbReference>
<dbReference type="AlphaFoldDB" id="A0A401GP33"/>
<sequence>MTDCLGSDVHLTSMHTDITAEDFAALFFEKWYCENGLPLDIVSDCDHLFISQFWKALHKLSGIKLRMSTSYHPETDGSKNDGQFNNGKFFNAIIELLSDKEDKNTQETLTWWNEQVFGKKEATSTVTEPAATSVTQIKAQCAAWHAANAANPVSGRSMSTTAVSMLNRPASHPPELLQHRNSLSQSPTPSTRTALSQPWVKAY</sequence>
<comment type="caution">
    <text evidence="2">The sequence shown here is derived from an EMBL/GenBank/DDBJ whole genome shotgun (WGS) entry which is preliminary data.</text>
</comment>
<dbReference type="Proteomes" id="UP000287166">
    <property type="component" value="Unassembled WGS sequence"/>
</dbReference>
<dbReference type="SUPFAM" id="SSF53098">
    <property type="entry name" value="Ribonuclease H-like"/>
    <property type="match status" value="1"/>
</dbReference>
<dbReference type="PANTHER" id="PTHR37984">
    <property type="entry name" value="PROTEIN CBG26694"/>
    <property type="match status" value="1"/>
</dbReference>
<keyword evidence="3" id="KW-1185">Reference proteome</keyword>
<dbReference type="Pfam" id="PF20414">
    <property type="entry name" value="DUF6698"/>
    <property type="match status" value="1"/>
</dbReference>
<reference evidence="2 3" key="1">
    <citation type="journal article" date="2018" name="Sci. Rep.">
        <title>Genome sequence of the cauliflower mushroom Sparassis crispa (Hanabiratake) and its association with beneficial usage.</title>
        <authorList>
            <person name="Kiyama R."/>
            <person name="Furutani Y."/>
            <person name="Kawaguchi K."/>
            <person name="Nakanishi T."/>
        </authorList>
    </citation>
    <scope>NUCLEOTIDE SEQUENCE [LARGE SCALE GENOMIC DNA]</scope>
</reference>
<dbReference type="GeneID" id="38780918"/>
<dbReference type="InParanoid" id="A0A401GP33"/>
<feature type="region of interest" description="Disordered" evidence="1">
    <location>
        <begin position="167"/>
        <end position="203"/>
    </location>
</feature>
<dbReference type="InterPro" id="IPR050951">
    <property type="entry name" value="Retrovirus_Pol_polyprotein"/>
</dbReference>
<proteinExistence type="predicted"/>
<dbReference type="EMBL" id="BFAD01000005">
    <property type="protein sequence ID" value="GBE84001.1"/>
    <property type="molecule type" value="Genomic_DNA"/>
</dbReference>
<dbReference type="PANTHER" id="PTHR37984:SF5">
    <property type="entry name" value="PROTEIN NYNRIN-LIKE"/>
    <property type="match status" value="1"/>
</dbReference>
<dbReference type="InterPro" id="IPR046521">
    <property type="entry name" value="DUF6698"/>
</dbReference>
<name>A0A401GP33_9APHY</name>
<gene>
    <name evidence="2" type="ORF">SCP_0510600</name>
</gene>
<dbReference type="STRING" id="139825.A0A401GP33"/>
<feature type="compositionally biased region" description="Polar residues" evidence="1">
    <location>
        <begin position="179"/>
        <end position="196"/>
    </location>
</feature>
<dbReference type="InterPro" id="IPR012337">
    <property type="entry name" value="RNaseH-like_sf"/>
</dbReference>
<accession>A0A401GP33</accession>
<dbReference type="RefSeq" id="XP_027614914.1">
    <property type="nucleotide sequence ID" value="XM_027759113.1"/>
</dbReference>
<dbReference type="InterPro" id="IPR036397">
    <property type="entry name" value="RNaseH_sf"/>
</dbReference>
<evidence type="ECO:0000313" key="2">
    <source>
        <dbReference type="EMBL" id="GBE84001.1"/>
    </source>
</evidence>
<dbReference type="GO" id="GO:0003676">
    <property type="term" value="F:nucleic acid binding"/>
    <property type="evidence" value="ECO:0007669"/>
    <property type="project" value="InterPro"/>
</dbReference>
<evidence type="ECO:0008006" key="4">
    <source>
        <dbReference type="Google" id="ProtNLM"/>
    </source>
</evidence>
<evidence type="ECO:0000313" key="3">
    <source>
        <dbReference type="Proteomes" id="UP000287166"/>
    </source>
</evidence>
<organism evidence="2 3">
    <name type="scientific">Sparassis crispa</name>
    <dbReference type="NCBI Taxonomy" id="139825"/>
    <lineage>
        <taxon>Eukaryota</taxon>
        <taxon>Fungi</taxon>
        <taxon>Dikarya</taxon>
        <taxon>Basidiomycota</taxon>
        <taxon>Agaricomycotina</taxon>
        <taxon>Agaricomycetes</taxon>
        <taxon>Polyporales</taxon>
        <taxon>Sparassidaceae</taxon>
        <taxon>Sparassis</taxon>
    </lineage>
</organism>